<evidence type="ECO:0000313" key="1">
    <source>
        <dbReference type="EMBL" id="KPW18329.1"/>
    </source>
</evidence>
<dbReference type="Proteomes" id="UP000050297">
    <property type="component" value="Unassembled WGS sequence"/>
</dbReference>
<protein>
    <submittedName>
        <fullName evidence="1">Uncharacterized protein</fullName>
    </submittedName>
</protein>
<evidence type="ECO:0000313" key="2">
    <source>
        <dbReference type="Proteomes" id="UP000050297"/>
    </source>
</evidence>
<organism evidence="1 2">
    <name type="scientific">Pseudomonas syringae pv. aceris</name>
    <dbReference type="NCBI Taxonomy" id="199198"/>
    <lineage>
        <taxon>Bacteria</taxon>
        <taxon>Pseudomonadati</taxon>
        <taxon>Pseudomonadota</taxon>
        <taxon>Gammaproteobacteria</taxon>
        <taxon>Pseudomonadales</taxon>
        <taxon>Pseudomonadaceae</taxon>
        <taxon>Pseudomonas</taxon>
        <taxon>Pseudomonas syringae</taxon>
    </lineage>
</organism>
<name>A0A0P9H5W0_PSESX</name>
<proteinExistence type="predicted"/>
<accession>A0A0P9H5W0</accession>
<reference evidence="1 2" key="1">
    <citation type="submission" date="2015-09" db="EMBL/GenBank/DDBJ databases">
        <title>Genome announcement of multiple Pseudomonas syringae strains.</title>
        <authorList>
            <person name="Thakur S."/>
            <person name="Wang P.W."/>
            <person name="Gong Y."/>
            <person name="Weir B.S."/>
            <person name="Guttman D.S."/>
        </authorList>
    </citation>
    <scope>NUCLEOTIDE SEQUENCE [LARGE SCALE GENOMIC DNA]</scope>
    <source>
        <strain evidence="1 2">ICMP2802</strain>
    </source>
</reference>
<gene>
    <name evidence="1" type="ORF">ALO91_04177</name>
</gene>
<dbReference type="AlphaFoldDB" id="A0A0P9H5W0"/>
<comment type="caution">
    <text evidence="1">The sequence shown here is derived from an EMBL/GenBank/DDBJ whole genome shotgun (WGS) entry which is preliminary data.</text>
</comment>
<dbReference type="PATRIC" id="fig|199198.5.peg.6014"/>
<dbReference type="EMBL" id="LJPM01000323">
    <property type="protein sequence ID" value="KPW18329.1"/>
    <property type="molecule type" value="Genomic_DNA"/>
</dbReference>
<sequence length="197" mass="22572">MAVNPKICSCDSNFLVNGFCLACDNTTVHDCNREMIILRNRSRKIPTQQEYLVFDGDHCKLKYKVLSEHWRCPCCNRTKFELLRWTMRFPKSPSRFEGWVVGLHTHHDHAMDASGGMYSPRAAAVARFAPVIICEQCNAADSTAKRKLGLPENFTFTPLEIKSFIFPTAHGWHIVNYKVAQDAYRKAMVAKPVPKFF</sequence>